<name>A0ABU5NBF4_9RICK</name>
<keyword evidence="3" id="KW-1185">Reference proteome</keyword>
<feature type="transmembrane region" description="Helical" evidence="1">
    <location>
        <begin position="44"/>
        <end position="63"/>
    </location>
</feature>
<evidence type="ECO:0000313" key="3">
    <source>
        <dbReference type="Proteomes" id="UP001291687"/>
    </source>
</evidence>
<protein>
    <submittedName>
        <fullName evidence="2">DUF4381 domain-containing protein</fullName>
    </submittedName>
</protein>
<sequence length="176" mass="20692">MEGIINNKDLQKKLANQIHDMMLGKLQDIDGVDSVDWLPLAPGWWALIIIITLLLIKLLISFLRKRAYRQTWQYKILEELEQMQKRLSPPVAQDVTIKLSEIIRRLAMYKYSRIECAGLEGIAWLSWLRQHDHYKFDWEKHGKLLIESVYAAPNDGNKILLKELSRLIEATKKWVV</sequence>
<keyword evidence="1" id="KW-0812">Transmembrane</keyword>
<keyword evidence="1" id="KW-1133">Transmembrane helix</keyword>
<dbReference type="InterPro" id="IPR025489">
    <property type="entry name" value="DUF4381"/>
</dbReference>
<dbReference type="RefSeq" id="WP_322776392.1">
    <property type="nucleotide sequence ID" value="NZ_JARJFB010000022.1"/>
</dbReference>
<organism evidence="2 3">
    <name type="scientific">Candidatus Megaera venefica</name>
    <dbReference type="NCBI Taxonomy" id="2055910"/>
    <lineage>
        <taxon>Bacteria</taxon>
        <taxon>Pseudomonadati</taxon>
        <taxon>Pseudomonadota</taxon>
        <taxon>Alphaproteobacteria</taxon>
        <taxon>Rickettsiales</taxon>
        <taxon>Rickettsiaceae</taxon>
        <taxon>Candidatus Megaera</taxon>
    </lineage>
</organism>
<dbReference type="EMBL" id="JARJFB010000022">
    <property type="protein sequence ID" value="MEA0970489.1"/>
    <property type="molecule type" value="Genomic_DNA"/>
</dbReference>
<comment type="caution">
    <text evidence="2">The sequence shown here is derived from an EMBL/GenBank/DDBJ whole genome shotgun (WGS) entry which is preliminary data.</text>
</comment>
<evidence type="ECO:0000313" key="2">
    <source>
        <dbReference type="EMBL" id="MEA0970489.1"/>
    </source>
</evidence>
<reference evidence="2 3" key="1">
    <citation type="submission" date="2023-03" db="EMBL/GenBank/DDBJ databases">
        <title>Host association and intracellularity evolved multiple times independently in the Rickettsiales.</title>
        <authorList>
            <person name="Castelli M."/>
            <person name="Nardi T."/>
            <person name="Gammuto L."/>
            <person name="Bellinzona G."/>
            <person name="Sabaneyeva E."/>
            <person name="Potekhin A."/>
            <person name="Serra V."/>
            <person name="Petroni G."/>
            <person name="Sassera D."/>
        </authorList>
    </citation>
    <scope>NUCLEOTIDE SEQUENCE [LARGE SCALE GENOMIC DNA]</scope>
    <source>
        <strain evidence="2 3">Sr 2-6</strain>
    </source>
</reference>
<dbReference type="Pfam" id="PF14316">
    <property type="entry name" value="DUF4381"/>
    <property type="match status" value="1"/>
</dbReference>
<dbReference type="Proteomes" id="UP001291687">
    <property type="component" value="Unassembled WGS sequence"/>
</dbReference>
<gene>
    <name evidence="2" type="ORF">Megvenef_00454</name>
</gene>
<keyword evidence="1" id="KW-0472">Membrane</keyword>
<accession>A0ABU5NBF4</accession>
<evidence type="ECO:0000256" key="1">
    <source>
        <dbReference type="SAM" id="Phobius"/>
    </source>
</evidence>
<proteinExistence type="predicted"/>